<keyword evidence="2" id="KW-1185">Reference proteome</keyword>
<sequence>MTRTRIVRWLRVLLPLLALVLLSTLFLFSRQSGTESQIPYAEVDAESMARDPRMVAPQYSGVTDDGAQIRLEASQAEIGNARGGKDLRLDWQRPDGLKADLTAPAAGVEGDTIQLRGGVQMTTSSGWTVDADQIDAATNRSQITANDGVEARAPFGQITAQQMELKPKGETGEHDGDAILNFSGGVRLIYQP</sequence>
<accession>A0A926G8M1</accession>
<comment type="caution">
    <text evidence="1">The sequence shown here is derived from an EMBL/GenBank/DDBJ whole genome shotgun (WGS) entry which is preliminary data.</text>
</comment>
<reference evidence="1" key="1">
    <citation type="submission" date="2020-08" db="EMBL/GenBank/DDBJ databases">
        <title>Paracoccus amoyensis sp. nov., isolated from the surface seawater at coast of Xiamen, Fujian.</title>
        <authorList>
            <person name="Lyu L."/>
        </authorList>
    </citation>
    <scope>NUCLEOTIDE SEQUENCE</scope>
    <source>
        <strain evidence="1">11-3</strain>
    </source>
</reference>
<name>A0A926G8M1_9RHOB</name>
<dbReference type="RefSeq" id="WP_187792978.1">
    <property type="nucleotide sequence ID" value="NZ_JACOQL010000002.1"/>
</dbReference>
<evidence type="ECO:0000313" key="1">
    <source>
        <dbReference type="EMBL" id="MBC9246498.1"/>
    </source>
</evidence>
<organism evidence="1 2">
    <name type="scientific">Paracoccus amoyensis</name>
    <dbReference type="NCBI Taxonomy" id="2760093"/>
    <lineage>
        <taxon>Bacteria</taxon>
        <taxon>Pseudomonadati</taxon>
        <taxon>Pseudomonadota</taxon>
        <taxon>Alphaproteobacteria</taxon>
        <taxon>Rhodobacterales</taxon>
        <taxon>Paracoccaceae</taxon>
        <taxon>Paracoccus</taxon>
    </lineage>
</organism>
<evidence type="ECO:0000313" key="2">
    <source>
        <dbReference type="Proteomes" id="UP000608594"/>
    </source>
</evidence>
<dbReference type="EMBL" id="JACOQL010000002">
    <property type="protein sequence ID" value="MBC9246498.1"/>
    <property type="molecule type" value="Genomic_DNA"/>
</dbReference>
<gene>
    <name evidence="1" type="ORF">H4P12_07185</name>
</gene>
<proteinExistence type="predicted"/>
<protein>
    <recommendedName>
        <fullName evidence="3">Lipopolysaccharide export system protein LptC</fullName>
    </recommendedName>
</protein>
<dbReference type="Proteomes" id="UP000608594">
    <property type="component" value="Unassembled WGS sequence"/>
</dbReference>
<dbReference type="AlphaFoldDB" id="A0A926G8M1"/>
<evidence type="ECO:0008006" key="3">
    <source>
        <dbReference type="Google" id="ProtNLM"/>
    </source>
</evidence>